<dbReference type="AlphaFoldDB" id="A2F2J9"/>
<evidence type="ECO:0000259" key="2">
    <source>
        <dbReference type="Pfam" id="PF00188"/>
    </source>
</evidence>
<name>A2F2J9_TRIV3</name>
<dbReference type="VEuPathDB" id="TrichDB:TVAG_266020"/>
<feature type="domain" description="SCP" evidence="2">
    <location>
        <begin position="116"/>
        <end position="226"/>
    </location>
</feature>
<dbReference type="CDD" id="cd05379">
    <property type="entry name" value="CAP_bacterial"/>
    <property type="match status" value="1"/>
</dbReference>
<dbReference type="EMBL" id="DS113586">
    <property type="protein sequence ID" value="EAY00899.1"/>
    <property type="molecule type" value="Genomic_DNA"/>
</dbReference>
<dbReference type="VEuPathDB" id="TrichDB:TVAGG3_0980180"/>
<feature type="domain" description="SCP" evidence="2">
    <location>
        <begin position="385"/>
        <end position="469"/>
    </location>
</feature>
<evidence type="ECO:0000313" key="3">
    <source>
        <dbReference type="EMBL" id="EAY00899.1"/>
    </source>
</evidence>
<feature type="compositionally biased region" description="Basic and acidic residues" evidence="1">
    <location>
        <begin position="7"/>
        <end position="20"/>
    </location>
</feature>
<proteinExistence type="predicted"/>
<dbReference type="SUPFAM" id="SSF55797">
    <property type="entry name" value="PR-1-like"/>
    <property type="match status" value="1"/>
</dbReference>
<dbReference type="OrthoDB" id="10516628at2759"/>
<dbReference type="PANTHER" id="PTHR31157">
    <property type="entry name" value="SCP DOMAIN-CONTAINING PROTEIN"/>
    <property type="match status" value="1"/>
</dbReference>
<sequence>MSASANRTKEDGIESRRDLEVDNSSSGSMKLHDLSPLSKSKKGSTTNSTKDLSKTPNTELKLNEEEEYEEDDEDNEVEISQSYTETTENSFNQFDFTNPSSILKFKYRSISATLIRAINLFRNSHKLGNIGESPLLSKLAMKHSLAMAKGETKFSAAPVRSEVLSQPFANFYAHVTKSDSPNHAFLDVANEWATDPNLSKALLSKINVVGVGMASNKKISFFTVICAVKSYIGNSQLVGDELRSVLLGNRCIQLVNKIRKDFDLQTYLYDDYLSMHAYKFCQADHTKITQKFMSSRFNDVSNIHVDFGQVDFEKANPKSIVEEWMHQTQHPIAILGEFNRIGIGFCLKKNKLCSVRIVTRSLHASLIDGSEVLVDNHILAKHVAEEMNDFREQHSLARLNLDDDLFKFAQIHSEYIANGSEGTNPIEDDFYQNIIEPRYKLSDISHTTCREMSRAPKEVMKKWRNNTDCVSVVLNLVDDIGVGLCFDEDYVCHVTVIIADKGGEKEVVNKIVSL</sequence>
<keyword evidence="4" id="KW-1185">Reference proteome</keyword>
<accession>A2F2J9</accession>
<feature type="compositionally biased region" description="Acidic residues" evidence="1">
    <location>
        <begin position="64"/>
        <end position="77"/>
    </location>
</feature>
<feature type="region of interest" description="Disordered" evidence="1">
    <location>
        <begin position="1"/>
        <end position="85"/>
    </location>
</feature>
<protein>
    <recommendedName>
        <fullName evidence="2">SCP domain-containing protein</fullName>
    </recommendedName>
</protein>
<dbReference type="KEGG" id="tva:4758722"/>
<organism evidence="3 4">
    <name type="scientific">Trichomonas vaginalis (strain ATCC PRA-98 / G3)</name>
    <dbReference type="NCBI Taxonomy" id="412133"/>
    <lineage>
        <taxon>Eukaryota</taxon>
        <taxon>Metamonada</taxon>
        <taxon>Parabasalia</taxon>
        <taxon>Trichomonadida</taxon>
        <taxon>Trichomonadidae</taxon>
        <taxon>Trichomonas</taxon>
    </lineage>
</organism>
<dbReference type="PANTHER" id="PTHR31157:SF1">
    <property type="entry name" value="SCP DOMAIN-CONTAINING PROTEIN"/>
    <property type="match status" value="1"/>
</dbReference>
<evidence type="ECO:0000256" key="1">
    <source>
        <dbReference type="SAM" id="MobiDB-lite"/>
    </source>
</evidence>
<gene>
    <name evidence="3" type="ORF">TVAG_266020</name>
</gene>
<evidence type="ECO:0000313" key="4">
    <source>
        <dbReference type="Proteomes" id="UP000001542"/>
    </source>
</evidence>
<reference evidence="3" key="2">
    <citation type="journal article" date="2007" name="Science">
        <title>Draft genome sequence of the sexually transmitted pathogen Trichomonas vaginalis.</title>
        <authorList>
            <person name="Carlton J.M."/>
            <person name="Hirt R.P."/>
            <person name="Silva J.C."/>
            <person name="Delcher A.L."/>
            <person name="Schatz M."/>
            <person name="Zhao Q."/>
            <person name="Wortman J.R."/>
            <person name="Bidwell S.L."/>
            <person name="Alsmark U.C.M."/>
            <person name="Besteiro S."/>
            <person name="Sicheritz-Ponten T."/>
            <person name="Noel C.J."/>
            <person name="Dacks J.B."/>
            <person name="Foster P.G."/>
            <person name="Simillion C."/>
            <person name="Van de Peer Y."/>
            <person name="Miranda-Saavedra D."/>
            <person name="Barton G.J."/>
            <person name="Westrop G.D."/>
            <person name="Mueller S."/>
            <person name="Dessi D."/>
            <person name="Fiori P.L."/>
            <person name="Ren Q."/>
            <person name="Paulsen I."/>
            <person name="Zhang H."/>
            <person name="Bastida-Corcuera F.D."/>
            <person name="Simoes-Barbosa A."/>
            <person name="Brown M.T."/>
            <person name="Hayes R.D."/>
            <person name="Mukherjee M."/>
            <person name="Okumura C.Y."/>
            <person name="Schneider R."/>
            <person name="Smith A.J."/>
            <person name="Vanacova S."/>
            <person name="Villalvazo M."/>
            <person name="Haas B.J."/>
            <person name="Pertea M."/>
            <person name="Feldblyum T.V."/>
            <person name="Utterback T.R."/>
            <person name="Shu C.L."/>
            <person name="Osoegawa K."/>
            <person name="de Jong P.J."/>
            <person name="Hrdy I."/>
            <person name="Horvathova L."/>
            <person name="Zubacova Z."/>
            <person name="Dolezal P."/>
            <person name="Malik S.B."/>
            <person name="Logsdon J.M. Jr."/>
            <person name="Henze K."/>
            <person name="Gupta A."/>
            <person name="Wang C.C."/>
            <person name="Dunne R.L."/>
            <person name="Upcroft J.A."/>
            <person name="Upcroft P."/>
            <person name="White O."/>
            <person name="Salzberg S.L."/>
            <person name="Tang P."/>
            <person name="Chiu C.-H."/>
            <person name="Lee Y.-S."/>
            <person name="Embley T.M."/>
            <person name="Coombs G.H."/>
            <person name="Mottram J.C."/>
            <person name="Tachezy J."/>
            <person name="Fraser-Liggett C.M."/>
            <person name="Johnson P.J."/>
        </authorList>
    </citation>
    <scope>NUCLEOTIDE SEQUENCE [LARGE SCALE GENOMIC DNA]</scope>
    <source>
        <strain evidence="3">G3</strain>
    </source>
</reference>
<dbReference type="Pfam" id="PF00188">
    <property type="entry name" value="CAP"/>
    <property type="match status" value="2"/>
</dbReference>
<dbReference type="InterPro" id="IPR014044">
    <property type="entry name" value="CAP_dom"/>
</dbReference>
<dbReference type="InterPro" id="IPR035940">
    <property type="entry name" value="CAP_sf"/>
</dbReference>
<reference evidence="3" key="1">
    <citation type="submission" date="2006-10" db="EMBL/GenBank/DDBJ databases">
        <authorList>
            <person name="Amadeo P."/>
            <person name="Zhao Q."/>
            <person name="Wortman J."/>
            <person name="Fraser-Liggett C."/>
            <person name="Carlton J."/>
        </authorList>
    </citation>
    <scope>NUCLEOTIDE SEQUENCE</scope>
    <source>
        <strain evidence="3">G3</strain>
    </source>
</reference>
<dbReference type="Proteomes" id="UP000001542">
    <property type="component" value="Unassembled WGS sequence"/>
</dbReference>
<dbReference type="InParanoid" id="A2F2J9"/>
<dbReference type="Gene3D" id="3.40.33.10">
    <property type="entry name" value="CAP"/>
    <property type="match status" value="2"/>
</dbReference>
<dbReference type="RefSeq" id="XP_001313828.1">
    <property type="nucleotide sequence ID" value="XM_001313827.1"/>
</dbReference>